<dbReference type="EMBL" id="JAKLTN010000001">
    <property type="protein sequence ID" value="MCG2576271.1"/>
    <property type="molecule type" value="Genomic_DNA"/>
</dbReference>
<dbReference type="Proteomes" id="UP001165384">
    <property type="component" value="Unassembled WGS sequence"/>
</dbReference>
<feature type="transmembrane region" description="Helical" evidence="9">
    <location>
        <begin position="132"/>
        <end position="159"/>
    </location>
</feature>
<keyword evidence="7 9" id="KW-1133">Transmembrane helix</keyword>
<evidence type="ECO:0000256" key="2">
    <source>
        <dbReference type="ARBA" id="ARBA00007783"/>
    </source>
</evidence>
<dbReference type="InterPro" id="IPR047817">
    <property type="entry name" value="ABC2_TM_bact-type"/>
</dbReference>
<evidence type="ECO:0000256" key="4">
    <source>
        <dbReference type="ARBA" id="ARBA00022475"/>
    </source>
</evidence>
<comment type="similarity">
    <text evidence="2 9">Belongs to the ABC-2 integral membrane protein family.</text>
</comment>
<name>A0ABS9JZD7_9RHOO</name>
<gene>
    <name evidence="11" type="ORF">LZ012_04610</name>
</gene>
<evidence type="ECO:0000313" key="11">
    <source>
        <dbReference type="EMBL" id="MCG2576271.1"/>
    </source>
</evidence>
<comment type="caution">
    <text evidence="11">The sequence shown here is derived from an EMBL/GenBank/DDBJ whole genome shotgun (WGS) entry which is preliminary data.</text>
</comment>
<protein>
    <recommendedName>
        <fullName evidence="9">Transport permease protein</fullName>
    </recommendedName>
</protein>
<keyword evidence="4 9" id="KW-1003">Cell membrane</keyword>
<feature type="transmembrane region" description="Helical" evidence="9">
    <location>
        <begin position="96"/>
        <end position="120"/>
    </location>
</feature>
<dbReference type="PRINTS" id="PR00164">
    <property type="entry name" value="ABC2TRNSPORT"/>
</dbReference>
<proteinExistence type="inferred from homology"/>
<keyword evidence="3 9" id="KW-0813">Transport</keyword>
<evidence type="ECO:0000256" key="1">
    <source>
        <dbReference type="ARBA" id="ARBA00004429"/>
    </source>
</evidence>
<dbReference type="PROSITE" id="PS51012">
    <property type="entry name" value="ABC_TM2"/>
    <property type="match status" value="1"/>
</dbReference>
<keyword evidence="8 9" id="KW-0472">Membrane</keyword>
<reference evidence="11" key="1">
    <citation type="submission" date="2022-01" db="EMBL/GenBank/DDBJ databases">
        <authorList>
            <person name="Jo J.-H."/>
            <person name="Im W.-T."/>
        </authorList>
    </citation>
    <scope>NUCLEOTIDE SEQUENCE</scope>
    <source>
        <strain evidence="11">XY25</strain>
    </source>
</reference>
<keyword evidence="6 9" id="KW-0812">Transmembrane</keyword>
<evidence type="ECO:0000256" key="7">
    <source>
        <dbReference type="ARBA" id="ARBA00022989"/>
    </source>
</evidence>
<comment type="subcellular location">
    <subcellularLocation>
        <location evidence="1 9">Cell inner membrane</location>
        <topology evidence="1 9">Multi-pass membrane protein</topology>
    </subcellularLocation>
</comment>
<dbReference type="PANTHER" id="PTHR30413:SF8">
    <property type="entry name" value="TRANSPORT PERMEASE PROTEIN"/>
    <property type="match status" value="1"/>
</dbReference>
<keyword evidence="5" id="KW-0997">Cell inner membrane</keyword>
<evidence type="ECO:0000256" key="6">
    <source>
        <dbReference type="ARBA" id="ARBA00022692"/>
    </source>
</evidence>
<dbReference type="Pfam" id="PF01061">
    <property type="entry name" value="ABC2_membrane"/>
    <property type="match status" value="1"/>
</dbReference>
<evidence type="ECO:0000313" key="12">
    <source>
        <dbReference type="Proteomes" id="UP001165384"/>
    </source>
</evidence>
<evidence type="ECO:0000256" key="3">
    <source>
        <dbReference type="ARBA" id="ARBA00022448"/>
    </source>
</evidence>
<feature type="transmembrane region" description="Helical" evidence="9">
    <location>
        <begin position="165"/>
        <end position="183"/>
    </location>
</feature>
<feature type="transmembrane region" description="Helical" evidence="9">
    <location>
        <begin position="53"/>
        <end position="69"/>
    </location>
</feature>
<dbReference type="InterPro" id="IPR013525">
    <property type="entry name" value="ABC2_TM"/>
</dbReference>
<feature type="transmembrane region" description="Helical" evidence="9">
    <location>
        <begin position="20"/>
        <end position="41"/>
    </location>
</feature>
<evidence type="ECO:0000256" key="5">
    <source>
        <dbReference type="ARBA" id="ARBA00022519"/>
    </source>
</evidence>
<evidence type="ECO:0000256" key="8">
    <source>
        <dbReference type="ARBA" id="ARBA00023136"/>
    </source>
</evidence>
<dbReference type="RefSeq" id="WP_275708010.1">
    <property type="nucleotide sequence ID" value="NZ_JAKLTN010000001.1"/>
</dbReference>
<evidence type="ECO:0000259" key="10">
    <source>
        <dbReference type="PROSITE" id="PS51012"/>
    </source>
</evidence>
<keyword evidence="12" id="KW-1185">Reference proteome</keyword>
<evidence type="ECO:0000256" key="9">
    <source>
        <dbReference type="RuleBase" id="RU361157"/>
    </source>
</evidence>
<dbReference type="InterPro" id="IPR000412">
    <property type="entry name" value="ABC_2_transport"/>
</dbReference>
<feature type="domain" description="ABC transmembrane type-2" evidence="10">
    <location>
        <begin position="18"/>
        <end position="242"/>
    </location>
</feature>
<dbReference type="PANTHER" id="PTHR30413">
    <property type="entry name" value="INNER MEMBRANE TRANSPORT PERMEASE"/>
    <property type="match status" value="1"/>
</dbReference>
<sequence length="250" mass="27713">MINLFKMNVRDRYLGSSLGSFWAITNPLFMLSLYTYVFGFVFKIRLPGAEATLVYVIWLISGYGPWIALNESITGAANSVVGASGLVKNMAFKTELLPIAGTLVGLINLAVSLCFLFVLLVWSGNPVTWHLLFLPLVMALQFAFAAALGLWLSAITVFVRDVIQILPTLLTAIMFMTPIFYPFEKMPAIIQKITLANPLYHISEGYRVIIIASRMPDMVGLGYVAVISFVIFYFGLRAFRRAKGAFDSAI</sequence>
<feature type="transmembrane region" description="Helical" evidence="9">
    <location>
        <begin position="218"/>
        <end position="236"/>
    </location>
</feature>
<organism evidence="11 12">
    <name type="scientific">Dechloromonas hankyongensis</name>
    <dbReference type="NCBI Taxonomy" id="2908002"/>
    <lineage>
        <taxon>Bacteria</taxon>
        <taxon>Pseudomonadati</taxon>
        <taxon>Pseudomonadota</taxon>
        <taxon>Betaproteobacteria</taxon>
        <taxon>Rhodocyclales</taxon>
        <taxon>Azonexaceae</taxon>
        <taxon>Dechloromonas</taxon>
    </lineage>
</organism>
<accession>A0ABS9JZD7</accession>